<dbReference type="Proteomes" id="UP000789405">
    <property type="component" value="Unassembled WGS sequence"/>
</dbReference>
<evidence type="ECO:0000313" key="1">
    <source>
        <dbReference type="EMBL" id="CAG8622776.1"/>
    </source>
</evidence>
<keyword evidence="2" id="KW-1185">Reference proteome</keyword>
<sequence>MCNWCCKKKNECLCSEYNKEKPPHENCITVEKSNDEYNEWKNKWEWGSTYHKNYKWYELCYEAKWYSKCTSHNFYDCRYRKMETEPFVKKVKCLFCSKKYSRIYYNEGFLCLKSLHDDDPRRWNPNWYKENN</sequence>
<organism evidence="1 2">
    <name type="scientific">Dentiscutata erythropus</name>
    <dbReference type="NCBI Taxonomy" id="1348616"/>
    <lineage>
        <taxon>Eukaryota</taxon>
        <taxon>Fungi</taxon>
        <taxon>Fungi incertae sedis</taxon>
        <taxon>Mucoromycota</taxon>
        <taxon>Glomeromycotina</taxon>
        <taxon>Glomeromycetes</taxon>
        <taxon>Diversisporales</taxon>
        <taxon>Gigasporaceae</taxon>
        <taxon>Dentiscutata</taxon>
    </lineage>
</organism>
<accession>A0A9N9D1H6</accession>
<gene>
    <name evidence="1" type="ORF">DERYTH_LOCUS8728</name>
</gene>
<comment type="caution">
    <text evidence="1">The sequence shown here is derived from an EMBL/GenBank/DDBJ whole genome shotgun (WGS) entry which is preliminary data.</text>
</comment>
<dbReference type="EMBL" id="CAJVPY010004557">
    <property type="protein sequence ID" value="CAG8622776.1"/>
    <property type="molecule type" value="Genomic_DNA"/>
</dbReference>
<protein>
    <submittedName>
        <fullName evidence="1">15705_t:CDS:1</fullName>
    </submittedName>
</protein>
<evidence type="ECO:0000313" key="2">
    <source>
        <dbReference type="Proteomes" id="UP000789405"/>
    </source>
</evidence>
<dbReference type="AlphaFoldDB" id="A0A9N9D1H6"/>
<dbReference type="OrthoDB" id="2464090at2759"/>
<proteinExistence type="predicted"/>
<reference evidence="1" key="1">
    <citation type="submission" date="2021-06" db="EMBL/GenBank/DDBJ databases">
        <authorList>
            <person name="Kallberg Y."/>
            <person name="Tangrot J."/>
            <person name="Rosling A."/>
        </authorList>
    </citation>
    <scope>NUCLEOTIDE SEQUENCE</scope>
    <source>
        <strain evidence="1">MA453B</strain>
    </source>
</reference>
<name>A0A9N9D1H6_9GLOM</name>